<sequence length="62" mass="6646">MHTPEPGGTAWRTSSYSTNNGACVEVGWREPSTLVRDSKAPNSGMLTVPRAAWRAFLAAAAR</sequence>
<keyword evidence="3" id="KW-1185">Reference proteome</keyword>
<evidence type="ECO:0000259" key="1">
    <source>
        <dbReference type="Pfam" id="PF04149"/>
    </source>
</evidence>
<dbReference type="AlphaFoldDB" id="A0A542DGB6"/>
<name>A0A542DGB6_AMYCI</name>
<evidence type="ECO:0000313" key="3">
    <source>
        <dbReference type="Proteomes" id="UP000320876"/>
    </source>
</evidence>
<evidence type="ECO:0000313" key="2">
    <source>
        <dbReference type="EMBL" id="TQJ02092.1"/>
    </source>
</evidence>
<dbReference type="InterPro" id="IPR007278">
    <property type="entry name" value="DUF397"/>
</dbReference>
<gene>
    <name evidence="2" type="ORF">FB471_1809</name>
</gene>
<dbReference type="EMBL" id="VFML01000001">
    <property type="protein sequence ID" value="TQJ02092.1"/>
    <property type="molecule type" value="Genomic_DNA"/>
</dbReference>
<dbReference type="Proteomes" id="UP000320876">
    <property type="component" value="Unassembled WGS sequence"/>
</dbReference>
<dbReference type="Pfam" id="PF04149">
    <property type="entry name" value="DUF397"/>
    <property type="match status" value="1"/>
</dbReference>
<organism evidence="2 3">
    <name type="scientific">Amycolatopsis cihanbeyliensis</name>
    <dbReference type="NCBI Taxonomy" id="1128664"/>
    <lineage>
        <taxon>Bacteria</taxon>
        <taxon>Bacillati</taxon>
        <taxon>Actinomycetota</taxon>
        <taxon>Actinomycetes</taxon>
        <taxon>Pseudonocardiales</taxon>
        <taxon>Pseudonocardiaceae</taxon>
        <taxon>Amycolatopsis</taxon>
    </lineage>
</organism>
<comment type="caution">
    <text evidence="2">The sequence shown here is derived from an EMBL/GenBank/DDBJ whole genome shotgun (WGS) entry which is preliminary data.</text>
</comment>
<reference evidence="2 3" key="1">
    <citation type="submission" date="2019-06" db="EMBL/GenBank/DDBJ databases">
        <title>Sequencing the genomes of 1000 actinobacteria strains.</title>
        <authorList>
            <person name="Klenk H.-P."/>
        </authorList>
    </citation>
    <scope>NUCLEOTIDE SEQUENCE [LARGE SCALE GENOMIC DNA]</scope>
    <source>
        <strain evidence="2 3">DSM 45679</strain>
    </source>
</reference>
<feature type="domain" description="DUF397" evidence="1">
    <location>
        <begin position="10"/>
        <end position="60"/>
    </location>
</feature>
<dbReference type="OrthoDB" id="3430276at2"/>
<protein>
    <submittedName>
        <fullName evidence="2">Uncharacterized protein DUF397</fullName>
    </submittedName>
</protein>
<proteinExistence type="predicted"/>
<accession>A0A542DGB6</accession>